<keyword evidence="1" id="KW-0472">Membrane</keyword>
<dbReference type="OrthoDB" id="5873834at2759"/>
<keyword evidence="1" id="KW-1133">Transmembrane helix</keyword>
<keyword evidence="4" id="KW-1185">Reference proteome</keyword>
<reference evidence="3 4" key="1">
    <citation type="submission" date="2019-01" db="EMBL/GenBank/DDBJ databases">
        <authorList>
            <person name="Sayadi A."/>
        </authorList>
    </citation>
    <scope>NUCLEOTIDE SEQUENCE [LARGE SCALE GENOMIC DNA]</scope>
</reference>
<keyword evidence="1" id="KW-0812">Transmembrane</keyword>
<dbReference type="Proteomes" id="UP000410492">
    <property type="component" value="Unassembled WGS sequence"/>
</dbReference>
<accession>A0A653D019</accession>
<evidence type="ECO:0000313" key="3">
    <source>
        <dbReference type="EMBL" id="VEN53517.1"/>
    </source>
</evidence>
<dbReference type="EMBL" id="CAACVG010009545">
    <property type="protein sequence ID" value="VEN53517.1"/>
    <property type="molecule type" value="Genomic_DNA"/>
</dbReference>
<sequence>MSHIISCAMFCIIFTFSYAASELTANLSPATTHIYAPITTKPRYDHRLEDYNKAIANSRQSRGMMVGDSDDHHDEMKPEKKAVAEDPWAGYYDFIINEGSFKFFAVFQLLTAILLIYSAFAAAYYAKFNVITTDYDYYDDFLGRSINEPAASSSWSGLPSSTFQRIFDAISSKKYT</sequence>
<protein>
    <submittedName>
        <fullName evidence="3">Uncharacterized protein</fullName>
    </submittedName>
</protein>
<evidence type="ECO:0000256" key="2">
    <source>
        <dbReference type="SAM" id="SignalP"/>
    </source>
</evidence>
<organism evidence="3 4">
    <name type="scientific">Callosobruchus maculatus</name>
    <name type="common">Southern cowpea weevil</name>
    <name type="synonym">Pulse bruchid</name>
    <dbReference type="NCBI Taxonomy" id="64391"/>
    <lineage>
        <taxon>Eukaryota</taxon>
        <taxon>Metazoa</taxon>
        <taxon>Ecdysozoa</taxon>
        <taxon>Arthropoda</taxon>
        <taxon>Hexapoda</taxon>
        <taxon>Insecta</taxon>
        <taxon>Pterygota</taxon>
        <taxon>Neoptera</taxon>
        <taxon>Endopterygota</taxon>
        <taxon>Coleoptera</taxon>
        <taxon>Polyphaga</taxon>
        <taxon>Cucujiformia</taxon>
        <taxon>Chrysomeloidea</taxon>
        <taxon>Chrysomelidae</taxon>
        <taxon>Bruchinae</taxon>
        <taxon>Bruchini</taxon>
        <taxon>Callosobruchus</taxon>
    </lineage>
</organism>
<dbReference type="AlphaFoldDB" id="A0A653D019"/>
<gene>
    <name evidence="3" type="ORF">CALMAC_LOCUS13303</name>
</gene>
<feature type="signal peptide" evidence="2">
    <location>
        <begin position="1"/>
        <end position="19"/>
    </location>
</feature>
<proteinExistence type="predicted"/>
<evidence type="ECO:0000313" key="4">
    <source>
        <dbReference type="Proteomes" id="UP000410492"/>
    </source>
</evidence>
<feature type="chain" id="PRO_5024934891" evidence="2">
    <location>
        <begin position="20"/>
        <end position="176"/>
    </location>
</feature>
<feature type="transmembrane region" description="Helical" evidence="1">
    <location>
        <begin position="103"/>
        <end position="126"/>
    </location>
</feature>
<evidence type="ECO:0000256" key="1">
    <source>
        <dbReference type="SAM" id="Phobius"/>
    </source>
</evidence>
<keyword evidence="2" id="KW-0732">Signal</keyword>
<name>A0A653D019_CALMS</name>